<feature type="transmembrane region" description="Helical" evidence="1">
    <location>
        <begin position="12"/>
        <end position="29"/>
    </location>
</feature>
<organism evidence="2">
    <name type="scientific">Arundo donax</name>
    <name type="common">Giant reed</name>
    <name type="synonym">Donax arundinaceus</name>
    <dbReference type="NCBI Taxonomy" id="35708"/>
    <lineage>
        <taxon>Eukaryota</taxon>
        <taxon>Viridiplantae</taxon>
        <taxon>Streptophyta</taxon>
        <taxon>Embryophyta</taxon>
        <taxon>Tracheophyta</taxon>
        <taxon>Spermatophyta</taxon>
        <taxon>Magnoliopsida</taxon>
        <taxon>Liliopsida</taxon>
        <taxon>Poales</taxon>
        <taxon>Poaceae</taxon>
        <taxon>PACMAD clade</taxon>
        <taxon>Arundinoideae</taxon>
        <taxon>Arundineae</taxon>
        <taxon>Arundo</taxon>
    </lineage>
</organism>
<reference evidence="2" key="2">
    <citation type="journal article" date="2015" name="Data Brief">
        <title>Shoot transcriptome of the giant reed, Arundo donax.</title>
        <authorList>
            <person name="Barrero R.A."/>
            <person name="Guerrero F.D."/>
            <person name="Moolhuijzen P."/>
            <person name="Goolsby J.A."/>
            <person name="Tidwell J."/>
            <person name="Bellgard S.E."/>
            <person name="Bellgard M.I."/>
        </authorList>
    </citation>
    <scope>NUCLEOTIDE SEQUENCE</scope>
    <source>
        <tissue evidence="2">Shoot tissue taken approximately 20 cm above the soil surface</tissue>
    </source>
</reference>
<dbReference type="AlphaFoldDB" id="A0A0A9HQ61"/>
<reference evidence="2" key="1">
    <citation type="submission" date="2014-09" db="EMBL/GenBank/DDBJ databases">
        <authorList>
            <person name="Magalhaes I.L.F."/>
            <person name="Oliveira U."/>
            <person name="Santos F.R."/>
            <person name="Vidigal T.H.D.A."/>
            <person name="Brescovit A.D."/>
            <person name="Santos A.J."/>
        </authorList>
    </citation>
    <scope>NUCLEOTIDE SEQUENCE</scope>
    <source>
        <tissue evidence="2">Shoot tissue taken approximately 20 cm above the soil surface</tissue>
    </source>
</reference>
<accession>A0A0A9HQ61</accession>
<protein>
    <submittedName>
        <fullName evidence="2">Uncharacterized protein</fullName>
    </submittedName>
</protein>
<name>A0A0A9HQ61_ARUDO</name>
<sequence>MKCVMYRMDNVVATMLSFCIVAIAIIAFAL</sequence>
<keyword evidence="1" id="KW-1133">Transmembrane helix</keyword>
<proteinExistence type="predicted"/>
<evidence type="ECO:0000313" key="2">
    <source>
        <dbReference type="EMBL" id="JAE39265.1"/>
    </source>
</evidence>
<evidence type="ECO:0000256" key="1">
    <source>
        <dbReference type="SAM" id="Phobius"/>
    </source>
</evidence>
<keyword evidence="1" id="KW-0812">Transmembrane</keyword>
<dbReference type="EMBL" id="GBRH01158631">
    <property type="protein sequence ID" value="JAE39265.1"/>
    <property type="molecule type" value="Transcribed_RNA"/>
</dbReference>
<keyword evidence="1" id="KW-0472">Membrane</keyword>